<keyword evidence="2" id="KW-1185">Reference proteome</keyword>
<dbReference type="EMBL" id="JAPHNI010000181">
    <property type="protein sequence ID" value="KAJ8114665.1"/>
    <property type="molecule type" value="Genomic_DNA"/>
</dbReference>
<reference evidence="1" key="1">
    <citation type="submission" date="2022-11" db="EMBL/GenBank/DDBJ databases">
        <title>Genome Sequence of Boeremia exigua.</title>
        <authorList>
            <person name="Buettner E."/>
        </authorList>
    </citation>
    <scope>NUCLEOTIDE SEQUENCE</scope>
    <source>
        <strain evidence="1">CU02</strain>
    </source>
</reference>
<proteinExistence type="predicted"/>
<organism evidence="1 2">
    <name type="scientific">Boeremia exigua</name>
    <dbReference type="NCBI Taxonomy" id="749465"/>
    <lineage>
        <taxon>Eukaryota</taxon>
        <taxon>Fungi</taxon>
        <taxon>Dikarya</taxon>
        <taxon>Ascomycota</taxon>
        <taxon>Pezizomycotina</taxon>
        <taxon>Dothideomycetes</taxon>
        <taxon>Pleosporomycetidae</taxon>
        <taxon>Pleosporales</taxon>
        <taxon>Pleosporineae</taxon>
        <taxon>Didymellaceae</taxon>
        <taxon>Boeremia</taxon>
    </lineage>
</organism>
<dbReference type="Proteomes" id="UP001153331">
    <property type="component" value="Unassembled WGS sequence"/>
</dbReference>
<evidence type="ECO:0000313" key="1">
    <source>
        <dbReference type="EMBL" id="KAJ8114665.1"/>
    </source>
</evidence>
<accession>A0ACC2IHK0</accession>
<evidence type="ECO:0000313" key="2">
    <source>
        <dbReference type="Proteomes" id="UP001153331"/>
    </source>
</evidence>
<sequence length="580" mass="64878">MGNLFPSASPPMAIVSSILFFSAYLFYRWLLPKPIKGIPYNEHATKSIFGDIPDMLQHVKHHKTITDWMEGQNLRHNSPIAQAFSNLFQKPVVIVNDFKEAQDILVRRGKEFDKPDMISDVLYGLAHEHHTLLKSSDDRFKLQRKWLQDIMSPSFLHGVAGPHLHKTFMELIDLWLEKMRLSGPEQHPFSVKTDITHSALEAIWAATFGTGAATITKRQYDLLSSLRPESIKILEDGALDIPGAERTLTFDAIIKLTGLLEGSLKSPFPRIHGTYLTYRYQGLIKVKDDLILDEINKAIARVCNDNGEQSKIVNAVDHMVQRETQQAAKDHRAPQYRSKAMIAEIFGLLLAGHDTTSTTFMWSLKWLAGHPTVQTKLRNELRSAYAAASTDGRAPTAHEIATTSIQYLDACIEEFVRYSQTAPFTSRTTTTDAVVLGHVIPKGTLVVMLGGSGGVLKPSHKIPDALRSPAYRNARGGKVGEWEESSPEKMAAFNPERWLRTDTDGNVVFDSTLGPHLGFGGGPRACFGRKLAYLELRLAIVLVLWHFELQKVPDHLDSPEPMEQLTHLPVQCYLKLAPAP</sequence>
<name>A0ACC2IHK0_9PLEO</name>
<comment type="caution">
    <text evidence="1">The sequence shown here is derived from an EMBL/GenBank/DDBJ whole genome shotgun (WGS) entry which is preliminary data.</text>
</comment>
<gene>
    <name evidence="1" type="ORF">OPT61_g3509</name>
</gene>
<protein>
    <submittedName>
        <fullName evidence="1">Uncharacterized protein</fullName>
    </submittedName>
</protein>